<name>A0A0B8NNS9_9VIBR</name>
<keyword evidence="1" id="KW-0732">Signal</keyword>
<feature type="signal peptide" evidence="1">
    <location>
        <begin position="1"/>
        <end position="20"/>
    </location>
</feature>
<sequence>MKTKILLLAIATALAGCASALPEKDELALLNGNHKYQELDYKSDEQGLFWKSDDYKIDEYQNVIVDDVKIQLSQSIKDKVSPEVVARFEAEIKASLTEKSNKLFPHDTASQKQAMVDVNIIKVEDLEEDIRVREFIPVGAAIGLAKLAAGTRDRSVRLIVDVDVNDKADGHLLARRVFAINNNGVLENDHSKITSKVLDKDVEKITQQGAEFILHTLYM</sequence>
<dbReference type="RefSeq" id="WP_261836842.1">
    <property type="nucleotide sequence ID" value="NZ_AP024882.1"/>
</dbReference>
<dbReference type="Proteomes" id="UP000031671">
    <property type="component" value="Unassembled WGS sequence"/>
</dbReference>
<protein>
    <submittedName>
        <fullName evidence="2">Putative outer membrane lipoprotein</fullName>
    </submittedName>
</protein>
<keyword evidence="3" id="KW-1185">Reference proteome</keyword>
<proteinExistence type="predicted"/>
<evidence type="ECO:0000256" key="1">
    <source>
        <dbReference type="SAM" id="SignalP"/>
    </source>
</evidence>
<comment type="caution">
    <text evidence="2">The sequence shown here is derived from an EMBL/GenBank/DDBJ whole genome shotgun (WGS) entry which is preliminary data.</text>
</comment>
<accession>A0A0B8NNS9</accession>
<dbReference type="Pfam" id="PF11769">
    <property type="entry name" value="DUF3313"/>
    <property type="match status" value="1"/>
</dbReference>
<organism evidence="2 3">
    <name type="scientific">Vibrio ishigakensis</name>
    <dbReference type="NCBI Taxonomy" id="1481914"/>
    <lineage>
        <taxon>Bacteria</taxon>
        <taxon>Pseudomonadati</taxon>
        <taxon>Pseudomonadota</taxon>
        <taxon>Gammaproteobacteria</taxon>
        <taxon>Vibrionales</taxon>
        <taxon>Vibrionaceae</taxon>
        <taxon>Vibrio</taxon>
    </lineage>
</organism>
<dbReference type="EMBL" id="BBRZ01000001">
    <property type="protein sequence ID" value="GAM53977.1"/>
    <property type="molecule type" value="Genomic_DNA"/>
</dbReference>
<dbReference type="PROSITE" id="PS51257">
    <property type="entry name" value="PROKAR_LIPOPROTEIN"/>
    <property type="match status" value="1"/>
</dbReference>
<keyword evidence="2" id="KW-0449">Lipoprotein</keyword>
<dbReference type="InterPro" id="IPR021747">
    <property type="entry name" value="DUF3313"/>
</dbReference>
<gene>
    <name evidence="2" type="ORF">JCM19231_3497</name>
</gene>
<evidence type="ECO:0000313" key="2">
    <source>
        <dbReference type="EMBL" id="GAM53977.1"/>
    </source>
</evidence>
<reference evidence="2 3" key="1">
    <citation type="submission" date="2015-01" db="EMBL/GenBank/DDBJ databases">
        <title>Vibrio sp. C1 JCM 19231 whole genome shotgun sequence.</title>
        <authorList>
            <person name="Sawabe T."/>
            <person name="Meirelles P."/>
            <person name="Feng G."/>
            <person name="Sayaka M."/>
            <person name="Hattori M."/>
            <person name="Ohkuma M."/>
        </authorList>
    </citation>
    <scope>NUCLEOTIDE SEQUENCE [LARGE SCALE GENOMIC DNA]</scope>
    <source>
        <strain evidence="3">JCM 19231</strain>
    </source>
</reference>
<dbReference type="AlphaFoldDB" id="A0A0B8NNS9"/>
<feature type="chain" id="PRO_5002122547" evidence="1">
    <location>
        <begin position="21"/>
        <end position="219"/>
    </location>
</feature>
<evidence type="ECO:0000313" key="3">
    <source>
        <dbReference type="Proteomes" id="UP000031671"/>
    </source>
</evidence>
<reference evidence="2 3" key="2">
    <citation type="submission" date="2015-01" db="EMBL/GenBank/DDBJ databases">
        <authorList>
            <consortium name="NBRP consortium"/>
            <person name="Sawabe T."/>
            <person name="Meirelles P."/>
            <person name="Feng G."/>
            <person name="Sayaka M."/>
            <person name="Hattori M."/>
            <person name="Ohkuma M."/>
        </authorList>
    </citation>
    <scope>NUCLEOTIDE SEQUENCE [LARGE SCALE GENOMIC DNA]</scope>
    <source>
        <strain evidence="3">JCM 19231</strain>
    </source>
</reference>